<accession>A0A8I1L9S6</accession>
<dbReference type="Proteomes" id="UP000603369">
    <property type="component" value="Unassembled WGS sequence"/>
</dbReference>
<proteinExistence type="predicted"/>
<name>A0A8I1L9S6_9CORY</name>
<comment type="caution">
    <text evidence="1">The sequence shown here is derived from an EMBL/GenBank/DDBJ whole genome shotgun (WGS) entry which is preliminary data.</text>
</comment>
<sequence>MVPHTTLGPMKRIFRQLLADEEGTFDIETGQQPRTGFAYNPIGKALLRVTEPTPAAVSKALALAKEHGARYLGTWRQPDGPLVFLATAVTHDESVARERVAATGQRAYFDLERCRTITVRAH</sequence>
<keyword evidence="2" id="KW-1185">Reference proteome</keyword>
<protein>
    <submittedName>
        <fullName evidence="1">Uncharacterized protein</fullName>
    </submittedName>
</protein>
<gene>
    <name evidence="1" type="ORF">JDP02_07930</name>
</gene>
<organism evidence="1 2">
    <name type="scientific">Corynebacterium tuberculostearicum</name>
    <dbReference type="NCBI Taxonomy" id="38304"/>
    <lineage>
        <taxon>Bacteria</taxon>
        <taxon>Bacillati</taxon>
        <taxon>Actinomycetota</taxon>
        <taxon>Actinomycetes</taxon>
        <taxon>Mycobacteriales</taxon>
        <taxon>Corynebacteriaceae</taxon>
        <taxon>Corynebacterium</taxon>
    </lineage>
</organism>
<evidence type="ECO:0000313" key="1">
    <source>
        <dbReference type="EMBL" id="MBK3428437.1"/>
    </source>
</evidence>
<dbReference type="AlphaFoldDB" id="A0A8I1L9S6"/>
<reference evidence="1 2" key="1">
    <citation type="submission" date="2020-12" db="EMBL/GenBank/DDBJ databases">
        <title>Draft genome sequence of the commensal strain Corynebacterium tuberculostearicum MFP09/CIP 102622 isolated from human skin.</title>
        <authorList>
            <person name="Boukerb A.M."/>
            <person name="Janvier X."/>
            <person name="Feuilloley M.G.J."/>
            <person name="Groboillot A."/>
        </authorList>
    </citation>
    <scope>NUCLEOTIDE SEQUENCE [LARGE SCALE GENOMIC DNA]</scope>
    <source>
        <strain evidence="1 2">CIP 102622</strain>
    </source>
</reference>
<evidence type="ECO:0000313" key="2">
    <source>
        <dbReference type="Proteomes" id="UP000603369"/>
    </source>
</evidence>
<dbReference type="EMBL" id="JAEHFL010000011">
    <property type="protein sequence ID" value="MBK3428437.1"/>
    <property type="molecule type" value="Genomic_DNA"/>
</dbReference>